<organism evidence="1 2">
    <name type="scientific">Ancylostoma ceylanicum</name>
    <dbReference type="NCBI Taxonomy" id="53326"/>
    <lineage>
        <taxon>Eukaryota</taxon>
        <taxon>Metazoa</taxon>
        <taxon>Ecdysozoa</taxon>
        <taxon>Nematoda</taxon>
        <taxon>Chromadorea</taxon>
        <taxon>Rhabditida</taxon>
        <taxon>Rhabditina</taxon>
        <taxon>Rhabditomorpha</taxon>
        <taxon>Strongyloidea</taxon>
        <taxon>Ancylostomatidae</taxon>
        <taxon>Ancylostomatinae</taxon>
        <taxon>Ancylostoma</taxon>
    </lineage>
</organism>
<sequence>MGCELFRETWDLHGWRGALASRSVVDRSVPYLSATQIPRPLILIFPTTKLRRYSLLNSPFSTAMIQ</sequence>
<accession>A0A016S1V1</accession>
<evidence type="ECO:0000313" key="2">
    <source>
        <dbReference type="Proteomes" id="UP000024635"/>
    </source>
</evidence>
<comment type="caution">
    <text evidence="1">The sequence shown here is derived from an EMBL/GenBank/DDBJ whole genome shotgun (WGS) entry which is preliminary data.</text>
</comment>
<dbReference type="EMBL" id="JARK01001649">
    <property type="protein sequence ID" value="EYB84620.1"/>
    <property type="molecule type" value="Genomic_DNA"/>
</dbReference>
<dbReference type="Proteomes" id="UP000024635">
    <property type="component" value="Unassembled WGS sequence"/>
</dbReference>
<keyword evidence="2" id="KW-1185">Reference proteome</keyword>
<name>A0A016S1V1_9BILA</name>
<protein>
    <submittedName>
        <fullName evidence="1">Uncharacterized protein</fullName>
    </submittedName>
</protein>
<dbReference type="AlphaFoldDB" id="A0A016S1V1"/>
<proteinExistence type="predicted"/>
<reference evidence="2" key="1">
    <citation type="journal article" date="2015" name="Nat. Genet.">
        <title>The genome and transcriptome of the zoonotic hookworm Ancylostoma ceylanicum identify infection-specific gene families.</title>
        <authorList>
            <person name="Schwarz E.M."/>
            <person name="Hu Y."/>
            <person name="Antoshechkin I."/>
            <person name="Miller M.M."/>
            <person name="Sternberg P.W."/>
            <person name="Aroian R.V."/>
        </authorList>
    </citation>
    <scope>NUCLEOTIDE SEQUENCE</scope>
    <source>
        <strain evidence="2">HY135</strain>
    </source>
</reference>
<evidence type="ECO:0000313" key="1">
    <source>
        <dbReference type="EMBL" id="EYB84620.1"/>
    </source>
</evidence>
<gene>
    <name evidence="1" type="primary">Acey_s0313.g2190</name>
    <name evidence="1" type="ORF">Y032_0313g2190</name>
</gene>